<sequence length="148" mass="17192">MTNNTKKIIIIILVIISLGETFYILNKCLLESSNDTTVINEEAIPLFNEISENKDETYDDKGKVGINNENTISSILIFHEELDFEIEKIEYSKDNINIFINFTSDINKFLNYLLELEKRYVNIEEMSILSKEDNVIKGYLIIKISKDI</sequence>
<gene>
    <name evidence="2" type="ORF">BD821_101439</name>
</gene>
<dbReference type="RefSeq" id="WP_104409082.1">
    <property type="nucleotide sequence ID" value="NZ_PTIS01000001.1"/>
</dbReference>
<reference evidence="2 3" key="1">
    <citation type="submission" date="2018-02" db="EMBL/GenBank/DDBJ databases">
        <title>Genomic Encyclopedia of Archaeal and Bacterial Type Strains, Phase II (KMG-II): from individual species to whole genera.</title>
        <authorList>
            <person name="Goeker M."/>
        </authorList>
    </citation>
    <scope>NUCLEOTIDE SEQUENCE [LARGE SCALE GENOMIC DNA]</scope>
    <source>
        <strain evidence="2 3">DSM 15099</strain>
    </source>
</reference>
<keyword evidence="1" id="KW-0472">Membrane</keyword>
<dbReference type="EMBL" id="PTIS01000001">
    <property type="protein sequence ID" value="PPK49773.1"/>
    <property type="molecule type" value="Genomic_DNA"/>
</dbReference>
<evidence type="ECO:0000313" key="3">
    <source>
        <dbReference type="Proteomes" id="UP000239863"/>
    </source>
</evidence>
<dbReference type="Proteomes" id="UP000239863">
    <property type="component" value="Unassembled WGS sequence"/>
</dbReference>
<evidence type="ECO:0000256" key="1">
    <source>
        <dbReference type="SAM" id="Phobius"/>
    </source>
</evidence>
<keyword evidence="1" id="KW-0812">Transmembrane</keyword>
<evidence type="ECO:0000313" key="2">
    <source>
        <dbReference type="EMBL" id="PPK49773.1"/>
    </source>
</evidence>
<dbReference type="AlphaFoldDB" id="A0A2S6G1K1"/>
<dbReference type="STRING" id="37659.GCA_000703125_02514"/>
<name>A0A2S6G1K1_9CLOT</name>
<comment type="caution">
    <text evidence="2">The sequence shown here is derived from an EMBL/GenBank/DDBJ whole genome shotgun (WGS) entry which is preliminary data.</text>
</comment>
<accession>A0A2S6G1K1</accession>
<protein>
    <submittedName>
        <fullName evidence="2">Uncharacterized protein</fullName>
    </submittedName>
</protein>
<dbReference type="OrthoDB" id="9925235at2"/>
<proteinExistence type="predicted"/>
<keyword evidence="1" id="KW-1133">Transmembrane helix</keyword>
<organism evidence="2 3">
    <name type="scientific">Clostridium algidicarnis DSM 15099</name>
    <dbReference type="NCBI Taxonomy" id="1121295"/>
    <lineage>
        <taxon>Bacteria</taxon>
        <taxon>Bacillati</taxon>
        <taxon>Bacillota</taxon>
        <taxon>Clostridia</taxon>
        <taxon>Eubacteriales</taxon>
        <taxon>Clostridiaceae</taxon>
        <taxon>Clostridium</taxon>
    </lineage>
</organism>
<feature type="transmembrane region" description="Helical" evidence="1">
    <location>
        <begin position="7"/>
        <end position="25"/>
    </location>
</feature>